<protein>
    <recommendedName>
        <fullName evidence="1">Ketoreductase domain-containing protein</fullName>
    </recommendedName>
</protein>
<dbReference type="AlphaFoldDB" id="A0A7R9QQC9"/>
<evidence type="ECO:0000313" key="3">
    <source>
        <dbReference type="Proteomes" id="UP000728032"/>
    </source>
</evidence>
<feature type="domain" description="Ketoreductase" evidence="1">
    <location>
        <begin position="10"/>
        <end position="197"/>
    </location>
</feature>
<dbReference type="SUPFAM" id="SSF51735">
    <property type="entry name" value="NAD(P)-binding Rossmann-fold domains"/>
    <property type="match status" value="1"/>
</dbReference>
<dbReference type="InterPro" id="IPR057326">
    <property type="entry name" value="KR_dom"/>
</dbReference>
<reference evidence="2" key="1">
    <citation type="submission" date="2020-11" db="EMBL/GenBank/DDBJ databases">
        <authorList>
            <person name="Tran Van P."/>
        </authorList>
    </citation>
    <scope>NUCLEOTIDE SEQUENCE</scope>
</reference>
<dbReference type="PRINTS" id="PR00081">
    <property type="entry name" value="GDHRDH"/>
</dbReference>
<dbReference type="Gene3D" id="3.40.50.720">
    <property type="entry name" value="NAD(P)-binding Rossmann-like Domain"/>
    <property type="match status" value="1"/>
</dbReference>
<organism evidence="2">
    <name type="scientific">Oppiella nova</name>
    <dbReference type="NCBI Taxonomy" id="334625"/>
    <lineage>
        <taxon>Eukaryota</taxon>
        <taxon>Metazoa</taxon>
        <taxon>Ecdysozoa</taxon>
        <taxon>Arthropoda</taxon>
        <taxon>Chelicerata</taxon>
        <taxon>Arachnida</taxon>
        <taxon>Acari</taxon>
        <taxon>Acariformes</taxon>
        <taxon>Sarcoptiformes</taxon>
        <taxon>Oribatida</taxon>
        <taxon>Brachypylina</taxon>
        <taxon>Oppioidea</taxon>
        <taxon>Oppiidae</taxon>
        <taxon>Oppiella</taxon>
    </lineage>
</organism>
<gene>
    <name evidence="2" type="ORF">ONB1V03_LOCUS11173</name>
</gene>
<dbReference type="PANTHER" id="PTHR43975:SF2">
    <property type="entry name" value="EG:BACR7A4.14 PROTEIN-RELATED"/>
    <property type="match status" value="1"/>
</dbReference>
<dbReference type="SMART" id="SM00822">
    <property type="entry name" value="PKS_KR"/>
    <property type="match status" value="1"/>
</dbReference>
<dbReference type="InterPro" id="IPR036291">
    <property type="entry name" value="NAD(P)-bd_dom_sf"/>
</dbReference>
<dbReference type="Pfam" id="PF13561">
    <property type="entry name" value="adh_short_C2"/>
    <property type="match status" value="1"/>
</dbReference>
<evidence type="ECO:0000259" key="1">
    <source>
        <dbReference type="SMART" id="SM00822"/>
    </source>
</evidence>
<dbReference type="NCBIfam" id="NF005559">
    <property type="entry name" value="PRK07231.1"/>
    <property type="match status" value="1"/>
</dbReference>
<dbReference type="EMBL" id="OC922935">
    <property type="protein sequence ID" value="CAD7654526.1"/>
    <property type="molecule type" value="Genomic_DNA"/>
</dbReference>
<sequence length="263" mass="27488">MSINFNFTGKVVLITGSSSGTGAQTAVEFARAGAHVVVTGRQAAKVSEVAKECLKVSPNQSKPLEVIADVTKPQDLRKLVDTTIGHFGKLDVLVNNAGAGVGDNIADKDFYEKYLKVMQINLNSVVYLTHLCVEHLAKTKGNVVNISSVGAMRAVQGLASLSMAKCAVDMFSTCMAAELGAKGIRVNVVNPGPIRTGLLTAMGTPEVIATQLWDAYGKVLPVGRAGMPQDMANAILFLASDHAAFITGANLIVDGGILAANAY</sequence>
<dbReference type="InterPro" id="IPR002347">
    <property type="entry name" value="SDR_fam"/>
</dbReference>
<evidence type="ECO:0000313" key="2">
    <source>
        <dbReference type="EMBL" id="CAD7654526.1"/>
    </source>
</evidence>
<dbReference type="FunFam" id="3.40.50.720:FF:000084">
    <property type="entry name" value="Short-chain dehydrogenase reductase"/>
    <property type="match status" value="1"/>
</dbReference>
<accession>A0A7R9QQC9</accession>
<name>A0A7R9QQC9_9ACAR</name>
<dbReference type="PRINTS" id="PR00080">
    <property type="entry name" value="SDRFAMILY"/>
</dbReference>
<dbReference type="PANTHER" id="PTHR43975">
    <property type="entry name" value="ZGC:101858"/>
    <property type="match status" value="1"/>
</dbReference>
<dbReference type="EMBL" id="CAJPVJ010008110">
    <property type="protein sequence ID" value="CAG2171713.1"/>
    <property type="molecule type" value="Genomic_DNA"/>
</dbReference>
<dbReference type="Proteomes" id="UP000728032">
    <property type="component" value="Unassembled WGS sequence"/>
</dbReference>
<dbReference type="OrthoDB" id="6512284at2759"/>
<proteinExistence type="predicted"/>
<keyword evidence="3" id="KW-1185">Reference proteome</keyword>